<name>A0A420HNJ0_9PEZI</name>
<feature type="compositionally biased region" description="Basic and acidic residues" evidence="1">
    <location>
        <begin position="112"/>
        <end position="123"/>
    </location>
</feature>
<evidence type="ECO:0000256" key="1">
    <source>
        <dbReference type="SAM" id="MobiDB-lite"/>
    </source>
</evidence>
<comment type="caution">
    <text evidence="2">The sequence shown here is derived from an EMBL/GenBank/DDBJ whole genome shotgun (WGS) entry which is preliminary data.</text>
</comment>
<feature type="region of interest" description="Disordered" evidence="1">
    <location>
        <begin position="103"/>
        <end position="123"/>
    </location>
</feature>
<evidence type="ECO:0000313" key="3">
    <source>
        <dbReference type="Proteomes" id="UP000285405"/>
    </source>
</evidence>
<dbReference type="Proteomes" id="UP000285405">
    <property type="component" value="Unassembled WGS sequence"/>
</dbReference>
<reference evidence="2 3" key="1">
    <citation type="journal article" date="2018" name="BMC Genomics">
        <title>Comparative genome analyses reveal sequence features reflecting distinct modes of host-adaptation between dicot and monocot powdery mildew.</title>
        <authorList>
            <person name="Wu Y."/>
            <person name="Ma X."/>
            <person name="Pan Z."/>
            <person name="Kale S.D."/>
            <person name="Song Y."/>
            <person name="King H."/>
            <person name="Zhang Q."/>
            <person name="Presley C."/>
            <person name="Deng X."/>
            <person name="Wei C.I."/>
            <person name="Xiao S."/>
        </authorList>
    </citation>
    <scope>NUCLEOTIDE SEQUENCE [LARGE SCALE GENOMIC DNA]</scope>
    <source>
        <strain evidence="2">UCSC1</strain>
    </source>
</reference>
<sequence length="123" mass="13902">MHIKPNRVYFAAPLKTIPRDQKEAGTTLLDICYSIITPNLSLTIFEDLFEGFPWFTLYFLPEIKKAYISLCCISNAPSTVNRARKNSTDLELAAATRFSPTNCSGSEIESFGGKREKQLKDKF</sequence>
<gene>
    <name evidence="2" type="ORF">GcC1_179018</name>
</gene>
<dbReference type="AlphaFoldDB" id="A0A420HNJ0"/>
<protein>
    <submittedName>
        <fullName evidence="2">Uncharacterized protein</fullName>
    </submittedName>
</protein>
<proteinExistence type="predicted"/>
<evidence type="ECO:0000313" key="2">
    <source>
        <dbReference type="EMBL" id="RKF58986.1"/>
    </source>
</evidence>
<dbReference type="EMBL" id="MCBR01017920">
    <property type="protein sequence ID" value="RKF58986.1"/>
    <property type="molecule type" value="Genomic_DNA"/>
</dbReference>
<accession>A0A420HNJ0</accession>
<organism evidence="2 3">
    <name type="scientific">Golovinomyces cichoracearum</name>
    <dbReference type="NCBI Taxonomy" id="62708"/>
    <lineage>
        <taxon>Eukaryota</taxon>
        <taxon>Fungi</taxon>
        <taxon>Dikarya</taxon>
        <taxon>Ascomycota</taxon>
        <taxon>Pezizomycotina</taxon>
        <taxon>Leotiomycetes</taxon>
        <taxon>Erysiphales</taxon>
        <taxon>Erysiphaceae</taxon>
        <taxon>Golovinomyces</taxon>
    </lineage>
</organism>